<dbReference type="GO" id="GO:0070824">
    <property type="term" value="C:SHREC complex"/>
    <property type="evidence" value="ECO:0007669"/>
    <property type="project" value="InterPro"/>
</dbReference>
<gene>
    <name evidence="4" type="ORF">N0V93_007330</name>
</gene>
<feature type="compositionally biased region" description="Polar residues" evidence="1">
    <location>
        <begin position="229"/>
        <end position="238"/>
    </location>
</feature>
<protein>
    <recommendedName>
        <fullName evidence="6">Cryptic loci regulator 2 N-terminal domain-containing protein</fullName>
    </recommendedName>
</protein>
<feature type="domain" description="Cryptic loci regulator 2 C-terminal" evidence="2">
    <location>
        <begin position="394"/>
        <end position="517"/>
    </location>
</feature>
<dbReference type="InterPro" id="IPR031915">
    <property type="entry name" value="Clr2_N"/>
</dbReference>
<dbReference type="InterPro" id="IPR038986">
    <property type="entry name" value="Clr2"/>
</dbReference>
<dbReference type="Pfam" id="PF10383">
    <property type="entry name" value="Clr2"/>
    <property type="match status" value="1"/>
</dbReference>
<feature type="region of interest" description="Disordered" evidence="1">
    <location>
        <begin position="186"/>
        <end position="238"/>
    </location>
</feature>
<dbReference type="GO" id="GO:0033553">
    <property type="term" value="C:rDNA heterochromatin"/>
    <property type="evidence" value="ECO:0007669"/>
    <property type="project" value="TreeGrafter"/>
</dbReference>
<evidence type="ECO:0000259" key="3">
    <source>
        <dbReference type="Pfam" id="PF16761"/>
    </source>
</evidence>
<dbReference type="AlphaFoldDB" id="A0A9W8YPV3"/>
<dbReference type="Proteomes" id="UP001140453">
    <property type="component" value="Unassembled WGS sequence"/>
</dbReference>
<feature type="compositionally biased region" description="Basic residues" evidence="1">
    <location>
        <begin position="194"/>
        <end position="205"/>
    </location>
</feature>
<dbReference type="InterPro" id="IPR018839">
    <property type="entry name" value="Tscrpt-silencing_Clr2_C"/>
</dbReference>
<keyword evidence="5" id="KW-1185">Reference proteome</keyword>
<evidence type="ECO:0000313" key="5">
    <source>
        <dbReference type="Proteomes" id="UP001140453"/>
    </source>
</evidence>
<dbReference type="PANTHER" id="PTHR38046">
    <property type="entry name" value="CRYPTIC LOCI REGULATOR 2"/>
    <property type="match status" value="1"/>
</dbReference>
<comment type="caution">
    <text evidence="4">The sequence shown here is derived from an EMBL/GenBank/DDBJ whole genome shotgun (WGS) entry which is preliminary data.</text>
</comment>
<evidence type="ECO:0008006" key="6">
    <source>
        <dbReference type="Google" id="ProtNLM"/>
    </source>
</evidence>
<proteinExistence type="predicted"/>
<dbReference type="OrthoDB" id="2421327at2759"/>
<evidence type="ECO:0000256" key="1">
    <source>
        <dbReference type="SAM" id="MobiDB-lite"/>
    </source>
</evidence>
<reference evidence="4" key="1">
    <citation type="submission" date="2022-10" db="EMBL/GenBank/DDBJ databases">
        <title>Tapping the CABI collections for fungal endophytes: first genome assemblies for Collariella, Neodidymelliopsis, Ascochyta clinopodiicola, Didymella pomorum, Didymosphaeria variabile, Neocosmospora piperis and Neocucurbitaria cava.</title>
        <authorList>
            <person name="Hill R."/>
        </authorList>
    </citation>
    <scope>NUCLEOTIDE SEQUENCE</scope>
    <source>
        <strain evidence="4">IMI 355082</strain>
    </source>
</reference>
<evidence type="ECO:0000313" key="4">
    <source>
        <dbReference type="EMBL" id="KAJ4389858.1"/>
    </source>
</evidence>
<accession>A0A9W8YPV3</accession>
<name>A0A9W8YPV3_9PEZI</name>
<evidence type="ECO:0000259" key="2">
    <source>
        <dbReference type="Pfam" id="PF10383"/>
    </source>
</evidence>
<dbReference type="GO" id="GO:0030466">
    <property type="term" value="P:silent mating-type cassette heterochromatin formation"/>
    <property type="evidence" value="ECO:0007669"/>
    <property type="project" value="TreeGrafter"/>
</dbReference>
<dbReference type="Pfam" id="PF16761">
    <property type="entry name" value="Clr2_transil"/>
    <property type="match status" value="1"/>
</dbReference>
<dbReference type="GO" id="GO:0031934">
    <property type="term" value="C:mating-type region heterochromatin"/>
    <property type="evidence" value="ECO:0007669"/>
    <property type="project" value="TreeGrafter"/>
</dbReference>
<dbReference type="EMBL" id="JAPEVB010000004">
    <property type="protein sequence ID" value="KAJ4389858.1"/>
    <property type="molecule type" value="Genomic_DNA"/>
</dbReference>
<feature type="domain" description="Cryptic loci regulator 2 N-terminal" evidence="3">
    <location>
        <begin position="92"/>
        <end position="156"/>
    </location>
</feature>
<organism evidence="4 5">
    <name type="scientific">Gnomoniopsis smithogilvyi</name>
    <dbReference type="NCBI Taxonomy" id="1191159"/>
    <lineage>
        <taxon>Eukaryota</taxon>
        <taxon>Fungi</taxon>
        <taxon>Dikarya</taxon>
        <taxon>Ascomycota</taxon>
        <taxon>Pezizomycotina</taxon>
        <taxon>Sordariomycetes</taxon>
        <taxon>Sordariomycetidae</taxon>
        <taxon>Diaporthales</taxon>
        <taxon>Gnomoniaceae</taxon>
        <taxon>Gnomoniopsis</taxon>
    </lineage>
</organism>
<dbReference type="PANTHER" id="PTHR38046:SF1">
    <property type="entry name" value="CRYPTIC LOCI REGULATOR 2"/>
    <property type="match status" value="1"/>
</dbReference>
<sequence length="593" mass="64854">MTAPSSGANGMGSQARLVHVGRSDGRFWTLEEINAHLAVKGSSKQIGEPISQEINQIPDDKIKSLLAQWKVVVATGLAETLAWPRDSQYQVNFPEGFCLRECTPRGAGAEKEVGMFGHPQGCTDEFVYKYPYEFIPHVLWLLSDSNEHKQCPCKPCHLATGRPLPRTFAEKMDEQIAAMGATTLAPKAPEAKAPKKKATATKKKATTVDDAGSKTVKDTAVAPAKPTKKSTVSRPPQATIPSAVVPAAPSAPADPPFVNKEPTMFRRGEMVWCQQVVGSGWRIGVIREIRPDSPSPYVVIGLGHSSLDIPDSERNLLQLRPFLAFSVPAISVPEIRDNDFNKVNWQGVLSNPQYSGEMIGLEASKLAALEIDGSWSTFNILKAGPKQPKNITMYGGVFLGAEMIRLGDPIRPKDKTRDTLLEITEISVTESTVQADPADPTSISTQYALAFRGIEYQAVLVDENGKIPGQPEGAIFAKDTAFRTLAAKAGGKRMKCVWQRKSYDTVWHERDVAGRSYASDELIHVTKGEEEVKKAHSTGVFQEASAFLNNRMQSAASRNYGRKVNRWATYSQAVNIVHQCPRVGPDITEDSEN</sequence>